<accession>A0ABS1LD62</accession>
<reference evidence="2 3" key="1">
    <citation type="submission" date="2021-01" db="EMBL/GenBank/DDBJ databases">
        <title>Genome seq and assembly of Nocardiodes sp. G10.</title>
        <authorList>
            <person name="Chhetri G."/>
        </authorList>
    </citation>
    <scope>NUCLEOTIDE SEQUENCE [LARGE SCALE GENOMIC DNA]</scope>
    <source>
        <strain evidence="2 3">G10</strain>
    </source>
</reference>
<evidence type="ECO:0000256" key="1">
    <source>
        <dbReference type="SAM" id="Phobius"/>
    </source>
</evidence>
<feature type="transmembrane region" description="Helical" evidence="1">
    <location>
        <begin position="59"/>
        <end position="81"/>
    </location>
</feature>
<sequence length="86" mass="9751">MTTRATTSHQHVQHIQHVTAVRPARRPTRWGRVRALLTREQGEEDGVFRPVRLPMWIDLGISAAIILVVAASFVGFIVWLARTQGR</sequence>
<keyword evidence="3" id="KW-1185">Reference proteome</keyword>
<protein>
    <submittedName>
        <fullName evidence="2">Uncharacterized protein</fullName>
    </submittedName>
</protein>
<evidence type="ECO:0000313" key="2">
    <source>
        <dbReference type="EMBL" id="MBL0749625.1"/>
    </source>
</evidence>
<gene>
    <name evidence="2" type="ORF">JI751_18545</name>
</gene>
<keyword evidence="1" id="KW-1133">Transmembrane helix</keyword>
<keyword evidence="1" id="KW-0472">Membrane</keyword>
<name>A0ABS1LD62_9ACTN</name>
<organism evidence="2 3">
    <name type="scientific">Nocardioides baculatus</name>
    <dbReference type="NCBI Taxonomy" id="2801337"/>
    <lineage>
        <taxon>Bacteria</taxon>
        <taxon>Bacillati</taxon>
        <taxon>Actinomycetota</taxon>
        <taxon>Actinomycetes</taxon>
        <taxon>Propionibacteriales</taxon>
        <taxon>Nocardioidaceae</taxon>
        <taxon>Nocardioides</taxon>
    </lineage>
</organism>
<dbReference type="RefSeq" id="WP_201939986.1">
    <property type="nucleotide sequence ID" value="NZ_JAERSG010000006.1"/>
</dbReference>
<comment type="caution">
    <text evidence="2">The sequence shown here is derived from an EMBL/GenBank/DDBJ whole genome shotgun (WGS) entry which is preliminary data.</text>
</comment>
<dbReference type="Proteomes" id="UP000636918">
    <property type="component" value="Unassembled WGS sequence"/>
</dbReference>
<keyword evidence="1" id="KW-0812">Transmembrane</keyword>
<proteinExistence type="predicted"/>
<dbReference type="EMBL" id="JAERSG010000006">
    <property type="protein sequence ID" value="MBL0749625.1"/>
    <property type="molecule type" value="Genomic_DNA"/>
</dbReference>
<evidence type="ECO:0000313" key="3">
    <source>
        <dbReference type="Proteomes" id="UP000636918"/>
    </source>
</evidence>